<dbReference type="PANTHER" id="PTHR43531:SF11">
    <property type="entry name" value="METHYL-ACCEPTING CHEMOTAXIS PROTEIN 3"/>
    <property type="match status" value="1"/>
</dbReference>
<feature type="region of interest" description="Disordered" evidence="5">
    <location>
        <begin position="604"/>
        <end position="624"/>
    </location>
</feature>
<proteinExistence type="inferred from homology"/>
<comment type="caution">
    <text evidence="9">The sequence shown here is derived from an EMBL/GenBank/DDBJ whole genome shotgun (WGS) entry which is preliminary data.</text>
</comment>
<comment type="similarity">
    <text evidence="3">Belongs to the methyl-accepting chemotaxis (MCP) protein family.</text>
</comment>
<evidence type="ECO:0000256" key="2">
    <source>
        <dbReference type="ARBA" id="ARBA00022500"/>
    </source>
</evidence>
<comment type="subcellular location">
    <subcellularLocation>
        <location evidence="1">Membrane</location>
    </subcellularLocation>
</comment>
<feature type="domain" description="Methyl-accepting transducer" evidence="7">
    <location>
        <begin position="348"/>
        <end position="577"/>
    </location>
</feature>
<evidence type="ECO:0000313" key="10">
    <source>
        <dbReference type="Proteomes" id="UP000264310"/>
    </source>
</evidence>
<dbReference type="PROSITE" id="PS50885">
    <property type="entry name" value="HAMP"/>
    <property type="match status" value="1"/>
</dbReference>
<dbReference type="FunFam" id="1.10.287.950:FF:000001">
    <property type="entry name" value="Methyl-accepting chemotaxis sensory transducer"/>
    <property type="match status" value="1"/>
</dbReference>
<protein>
    <submittedName>
        <fullName evidence="9">Methyl-accepting chemotaxis protein</fullName>
    </submittedName>
</protein>
<dbReference type="Pfam" id="PF00672">
    <property type="entry name" value="HAMP"/>
    <property type="match status" value="1"/>
</dbReference>
<keyword evidence="10" id="KW-1185">Reference proteome</keyword>
<dbReference type="Pfam" id="PF05227">
    <property type="entry name" value="CHASE3"/>
    <property type="match status" value="1"/>
</dbReference>
<dbReference type="SUPFAM" id="SSF158472">
    <property type="entry name" value="HAMP domain-like"/>
    <property type="match status" value="1"/>
</dbReference>
<reference evidence="9 10" key="1">
    <citation type="submission" date="2018-08" db="EMBL/GenBank/DDBJ databases">
        <title>Fulvimarina sp. 85, whole genome shotgun sequence.</title>
        <authorList>
            <person name="Tuo L."/>
        </authorList>
    </citation>
    <scope>NUCLEOTIDE SEQUENCE [LARGE SCALE GENOMIC DNA]</scope>
    <source>
        <strain evidence="9 10">85</strain>
    </source>
</reference>
<dbReference type="SMART" id="SM00304">
    <property type="entry name" value="HAMP"/>
    <property type="match status" value="3"/>
</dbReference>
<dbReference type="Proteomes" id="UP000264310">
    <property type="component" value="Unassembled WGS sequence"/>
</dbReference>
<dbReference type="CDD" id="cd11386">
    <property type="entry name" value="MCP_signal"/>
    <property type="match status" value="1"/>
</dbReference>
<evidence type="ECO:0000256" key="5">
    <source>
        <dbReference type="SAM" id="MobiDB-lite"/>
    </source>
</evidence>
<dbReference type="PROSITE" id="PS50111">
    <property type="entry name" value="CHEMOTAXIS_TRANSDUC_2"/>
    <property type="match status" value="1"/>
</dbReference>
<dbReference type="EMBL" id="QURL01000018">
    <property type="protein sequence ID" value="RFC61763.1"/>
    <property type="molecule type" value="Genomic_DNA"/>
</dbReference>
<keyword evidence="6" id="KW-0812">Transmembrane</keyword>
<dbReference type="Gene3D" id="1.10.287.950">
    <property type="entry name" value="Methyl-accepting chemotaxis protein"/>
    <property type="match status" value="1"/>
</dbReference>
<dbReference type="OrthoDB" id="3289104at2"/>
<name>A0A371WXQ7_9HYPH</name>
<feature type="compositionally biased region" description="Low complexity" evidence="5">
    <location>
        <begin position="604"/>
        <end position="619"/>
    </location>
</feature>
<organism evidence="9 10">
    <name type="scientific">Fulvimarina endophytica</name>
    <dbReference type="NCBI Taxonomy" id="2293836"/>
    <lineage>
        <taxon>Bacteria</taxon>
        <taxon>Pseudomonadati</taxon>
        <taxon>Pseudomonadota</taxon>
        <taxon>Alphaproteobacteria</taxon>
        <taxon>Hyphomicrobiales</taxon>
        <taxon>Aurantimonadaceae</taxon>
        <taxon>Fulvimarina</taxon>
    </lineage>
</organism>
<keyword evidence="4" id="KW-0807">Transducer</keyword>
<keyword evidence="6" id="KW-1133">Transmembrane helix</keyword>
<evidence type="ECO:0000256" key="4">
    <source>
        <dbReference type="PROSITE-ProRule" id="PRU00284"/>
    </source>
</evidence>
<dbReference type="PANTHER" id="PTHR43531">
    <property type="entry name" value="PROTEIN ICFG"/>
    <property type="match status" value="1"/>
</dbReference>
<dbReference type="InterPro" id="IPR051310">
    <property type="entry name" value="MCP_chemotaxis"/>
</dbReference>
<feature type="transmembrane region" description="Helical" evidence="6">
    <location>
        <begin position="12"/>
        <end position="32"/>
    </location>
</feature>
<dbReference type="SMART" id="SM00283">
    <property type="entry name" value="MA"/>
    <property type="match status" value="1"/>
</dbReference>
<evidence type="ECO:0000256" key="3">
    <source>
        <dbReference type="ARBA" id="ARBA00029447"/>
    </source>
</evidence>
<evidence type="ECO:0000256" key="1">
    <source>
        <dbReference type="ARBA" id="ARBA00004370"/>
    </source>
</evidence>
<dbReference type="InterPro" id="IPR007891">
    <property type="entry name" value="CHASE3"/>
</dbReference>
<dbReference type="SUPFAM" id="SSF58104">
    <property type="entry name" value="Methyl-accepting chemotaxis protein (MCP) signaling domain"/>
    <property type="match status" value="1"/>
</dbReference>
<sequence length="644" mass="68967">MRISNIGLGKKIGASFLAMVVGAAAMGGAVYYQMSGSEQTRLEYRQTNLQIRETLMMRALVARQELSLRGYLLYPDPSYVQNLRDYYASFQQEASKLRELTSDPALLERLDTIDTGMTTWRQQILDEAIRLAGSPDTMSQAVALTRSPAANALINPLEADIDGLTAALLERAEGYSRFQNDAYQAGLTKMLLGVGLLLLLGGLLGWALTRNISAPIVRLRDTMADLLAGNRDIDVPSLGRGDEVGQMAGAVDRFRLAAIEQVRLESEAVSLRSEQDAERDRIAVADRRMQSDLQQFVDSIETGFGYLSQGDLTVRMERPVAAQYEPIREQFNETVGKLEATFGSVVSSIGSIRMGLGEINVASNDLAQRTEQQAASLEETVAALAEVTRAVNETAQDAGRAQESAESANKNAAKGGEIVGKAVEAMRGIEQSSEKIGKIIGVIDEIAFQTNLLALNAGVEAARAGEAGRGFAVVAQEVRGLSQRSAEAAKEIKDLVSTSSAQVEAGVEFVSASGRSLDEIIIEVSNVSRNVAEIARRAREQAVSLKEVSTAADQMDKVTQQNAAMVGQATAAAQSLSAETDELGRLIAEFKLASAGGQATIASRNAARSSAAAPTAKSRPVVQMRPTAQGNAALKALEDNWEEF</sequence>
<dbReference type="GO" id="GO:0006935">
    <property type="term" value="P:chemotaxis"/>
    <property type="evidence" value="ECO:0007669"/>
    <property type="project" value="UniProtKB-KW"/>
</dbReference>
<feature type="domain" description="HAMP" evidence="8">
    <location>
        <begin position="210"/>
        <end position="263"/>
    </location>
</feature>
<evidence type="ECO:0000256" key="6">
    <source>
        <dbReference type="SAM" id="Phobius"/>
    </source>
</evidence>
<dbReference type="InterPro" id="IPR003660">
    <property type="entry name" value="HAMP_dom"/>
</dbReference>
<dbReference type="Gene3D" id="6.10.340.10">
    <property type="match status" value="1"/>
</dbReference>
<keyword evidence="6" id="KW-0472">Membrane</keyword>
<evidence type="ECO:0000259" key="7">
    <source>
        <dbReference type="PROSITE" id="PS50111"/>
    </source>
</evidence>
<dbReference type="Pfam" id="PF00015">
    <property type="entry name" value="MCPsignal"/>
    <property type="match status" value="1"/>
</dbReference>
<dbReference type="AlphaFoldDB" id="A0A371WXQ7"/>
<dbReference type="GO" id="GO:0004888">
    <property type="term" value="F:transmembrane signaling receptor activity"/>
    <property type="evidence" value="ECO:0007669"/>
    <property type="project" value="InterPro"/>
</dbReference>
<dbReference type="InterPro" id="IPR004090">
    <property type="entry name" value="Chemotax_Me-accpt_rcpt"/>
</dbReference>
<keyword evidence="2" id="KW-0145">Chemotaxis</keyword>
<dbReference type="GO" id="GO:0016020">
    <property type="term" value="C:membrane"/>
    <property type="evidence" value="ECO:0007669"/>
    <property type="project" value="UniProtKB-SubCell"/>
</dbReference>
<dbReference type="PRINTS" id="PR00260">
    <property type="entry name" value="CHEMTRNSDUCR"/>
</dbReference>
<evidence type="ECO:0000259" key="8">
    <source>
        <dbReference type="PROSITE" id="PS50885"/>
    </source>
</evidence>
<accession>A0A371WXQ7</accession>
<dbReference type="InterPro" id="IPR004089">
    <property type="entry name" value="MCPsignal_dom"/>
</dbReference>
<evidence type="ECO:0000313" key="9">
    <source>
        <dbReference type="EMBL" id="RFC61763.1"/>
    </source>
</evidence>
<gene>
    <name evidence="9" type="ORF">DYI37_19560</name>
</gene>
<dbReference type="GO" id="GO:0007165">
    <property type="term" value="P:signal transduction"/>
    <property type="evidence" value="ECO:0007669"/>
    <property type="project" value="UniProtKB-KW"/>
</dbReference>